<keyword evidence="4" id="KW-0677">Repeat</keyword>
<evidence type="ECO:0000256" key="4">
    <source>
        <dbReference type="ARBA" id="ARBA00022737"/>
    </source>
</evidence>
<evidence type="ECO:0000256" key="2">
    <source>
        <dbReference type="ARBA" id="ARBA00012152"/>
    </source>
</evidence>
<evidence type="ECO:0000313" key="8">
    <source>
        <dbReference type="EMBL" id="GJT11695.1"/>
    </source>
</evidence>
<evidence type="ECO:0000256" key="3">
    <source>
        <dbReference type="ARBA" id="ARBA00022679"/>
    </source>
</evidence>
<comment type="catalytic activity">
    <reaction evidence="5">
        <text>breaks a beta-(1-&gt;4) bond in the backbone of a xyloglucan and transfers the xyloglucanyl segment on to O-4 of the non-reducing terminal glucose residue of an acceptor, which can be a xyloglucan or an oligosaccharide of xyloglucan.</text>
        <dbReference type="EC" id="2.4.1.207"/>
    </reaction>
</comment>
<accession>A0ABQ5BA42</accession>
<evidence type="ECO:0000313" key="9">
    <source>
        <dbReference type="Proteomes" id="UP001151760"/>
    </source>
</evidence>
<dbReference type="PANTHER" id="PTHR45717:SF45">
    <property type="entry name" value="OS12G0527900 PROTEIN"/>
    <property type="match status" value="1"/>
</dbReference>
<dbReference type="InterPro" id="IPR013320">
    <property type="entry name" value="ConA-like_dom_sf"/>
</dbReference>
<dbReference type="NCBIfam" id="TIGR00756">
    <property type="entry name" value="PPR"/>
    <property type="match status" value="1"/>
</dbReference>
<dbReference type="Pfam" id="PF00722">
    <property type="entry name" value="Glyco_hydro_16"/>
    <property type="match status" value="1"/>
</dbReference>
<dbReference type="InterPro" id="IPR000757">
    <property type="entry name" value="Beta-glucanase-like"/>
</dbReference>
<dbReference type="SUPFAM" id="SSF49899">
    <property type="entry name" value="Concanavalin A-like lectins/glucanases"/>
    <property type="match status" value="1"/>
</dbReference>
<reference evidence="8" key="2">
    <citation type="submission" date="2022-01" db="EMBL/GenBank/DDBJ databases">
        <authorList>
            <person name="Yamashiro T."/>
            <person name="Shiraishi A."/>
            <person name="Satake H."/>
            <person name="Nakayama K."/>
        </authorList>
    </citation>
    <scope>NUCLEOTIDE SEQUENCE</scope>
</reference>
<dbReference type="EC" id="2.4.1.207" evidence="2"/>
<keyword evidence="3" id="KW-0808">Transferase</keyword>
<name>A0ABQ5BA42_9ASTR</name>
<proteinExistence type="inferred from homology"/>
<dbReference type="Proteomes" id="UP001151760">
    <property type="component" value="Unassembled WGS sequence"/>
</dbReference>
<dbReference type="Pfam" id="PF01535">
    <property type="entry name" value="PPR"/>
    <property type="match status" value="4"/>
</dbReference>
<dbReference type="PROSITE" id="PS51375">
    <property type="entry name" value="PPR"/>
    <property type="match status" value="1"/>
</dbReference>
<dbReference type="InterPro" id="IPR002885">
    <property type="entry name" value="PPR_rpt"/>
</dbReference>
<dbReference type="PANTHER" id="PTHR45717">
    <property type="entry name" value="OS12G0527900 PROTEIN"/>
    <property type="match status" value="1"/>
</dbReference>
<feature type="domain" description="GH16" evidence="7">
    <location>
        <begin position="337"/>
        <end position="585"/>
    </location>
</feature>
<evidence type="ECO:0000256" key="6">
    <source>
        <dbReference type="PROSITE-ProRule" id="PRU00708"/>
    </source>
</evidence>
<dbReference type="InterPro" id="IPR011990">
    <property type="entry name" value="TPR-like_helical_dom_sf"/>
</dbReference>
<keyword evidence="9" id="KW-1185">Reference proteome</keyword>
<feature type="repeat" description="PPR" evidence="6">
    <location>
        <begin position="204"/>
        <end position="241"/>
    </location>
</feature>
<protein>
    <recommendedName>
        <fullName evidence="2">xyloglucan:xyloglucosyl transferase</fullName>
        <ecNumber evidence="2">2.4.1.207</ecNumber>
    </recommendedName>
</protein>
<dbReference type="Gene3D" id="1.25.40.10">
    <property type="entry name" value="Tetratricopeptide repeat domain"/>
    <property type="match status" value="2"/>
</dbReference>
<organism evidence="8 9">
    <name type="scientific">Tanacetum coccineum</name>
    <dbReference type="NCBI Taxonomy" id="301880"/>
    <lineage>
        <taxon>Eukaryota</taxon>
        <taxon>Viridiplantae</taxon>
        <taxon>Streptophyta</taxon>
        <taxon>Embryophyta</taxon>
        <taxon>Tracheophyta</taxon>
        <taxon>Spermatophyta</taxon>
        <taxon>Magnoliopsida</taxon>
        <taxon>eudicotyledons</taxon>
        <taxon>Gunneridae</taxon>
        <taxon>Pentapetalae</taxon>
        <taxon>asterids</taxon>
        <taxon>campanulids</taxon>
        <taxon>Asterales</taxon>
        <taxon>Asteraceae</taxon>
        <taxon>Asteroideae</taxon>
        <taxon>Anthemideae</taxon>
        <taxon>Anthemidinae</taxon>
        <taxon>Tanacetum</taxon>
    </lineage>
</organism>
<comment type="similarity">
    <text evidence="1">Belongs to the PPR family. P subfamily.</text>
</comment>
<gene>
    <name evidence="8" type="ORF">Tco_0858737</name>
</gene>
<evidence type="ECO:0000259" key="7">
    <source>
        <dbReference type="PROSITE" id="PS51762"/>
    </source>
</evidence>
<dbReference type="PROSITE" id="PS51762">
    <property type="entry name" value="GH16_2"/>
    <property type="match status" value="1"/>
</dbReference>
<dbReference type="Pfam" id="PF06955">
    <property type="entry name" value="XET_C"/>
    <property type="match status" value="1"/>
</dbReference>
<sequence length="661" mass="77269">MLRLARRSLTAVRHFTAATLPEAPRVTIRNSGGRDTLGRRVLSLVYTKRSAVITVKKWKEEGHVVQKYELNRIVRELRKLKRYKHALEICEWMTMQQDIKLLEGDYAVHLDLISKIRGVNSAGKFFVDFPDQMKGQLTCTSLLHNYVQHKDTAKAEALMEKMKQCNFLKYPLPFNHMMSLYISNGQFEKVPELLHELKKNTSPDIVTYNLLLTACSLRGDTGDLITAEKIFLELKKTKVDPDWVTFSLLTSIYIKNSRFEDALLSVKEMEKRVSRKIRFGYCSVISLYAGLGKTEDVHRIWKKMKSLFRKLNDAEYNCMISSLIKLNVLEEAENLYTEWESVSVTGDTRIPNLILAGYINRHEMTMAEMFFHKRMLDKNIVPSYTSWELLTYGYLHKKESSKVLECFKKAISSVKKWDPNEKFVREVYKLLEEYGNTEGAEEVLSTLRKAGYVTTEVYNLVLRTYVKAGKMPLIVAERMKKDKVSMNEETHELIKVKVLKQQFQLWFDPTADYHNYTIHWNPTEVVWYVDSIPIRVFRNYQSEGIAYPNQQGMRVYSSLWNADNWATRGDLVKIDWTAAPFVAYYRRFRARACKWNGPVSITECAIPSKANWWTSNVYRQLTMSQQGQLKWVQDNHMIYNYCTDVKRFKGQMAPECSKPQY</sequence>
<comment type="caution">
    <text evidence="8">The sequence shown here is derived from an EMBL/GenBank/DDBJ whole genome shotgun (WGS) entry which is preliminary data.</text>
</comment>
<reference evidence="8" key="1">
    <citation type="journal article" date="2022" name="Int. J. Mol. Sci.">
        <title>Draft Genome of Tanacetum Coccineum: Genomic Comparison of Closely Related Tanacetum-Family Plants.</title>
        <authorList>
            <person name="Yamashiro T."/>
            <person name="Shiraishi A."/>
            <person name="Nakayama K."/>
            <person name="Satake H."/>
        </authorList>
    </citation>
    <scope>NUCLEOTIDE SEQUENCE</scope>
</reference>
<dbReference type="InterPro" id="IPR010713">
    <property type="entry name" value="XET_C"/>
</dbReference>
<evidence type="ECO:0000256" key="1">
    <source>
        <dbReference type="ARBA" id="ARBA00007626"/>
    </source>
</evidence>
<dbReference type="Pfam" id="PF13041">
    <property type="entry name" value="PPR_2"/>
    <property type="match status" value="1"/>
</dbReference>
<evidence type="ECO:0000256" key="5">
    <source>
        <dbReference type="ARBA" id="ARBA00034022"/>
    </source>
</evidence>
<dbReference type="EMBL" id="BQNB010013089">
    <property type="protein sequence ID" value="GJT11695.1"/>
    <property type="molecule type" value="Genomic_DNA"/>
</dbReference>
<dbReference type="Gene3D" id="2.60.120.200">
    <property type="match status" value="1"/>
</dbReference>